<dbReference type="InterPro" id="IPR036737">
    <property type="entry name" value="OmpA-like_sf"/>
</dbReference>
<dbReference type="PANTHER" id="PTHR30329">
    <property type="entry name" value="STATOR ELEMENT OF FLAGELLAR MOTOR COMPLEX"/>
    <property type="match status" value="1"/>
</dbReference>
<dbReference type="InterPro" id="IPR050330">
    <property type="entry name" value="Bact_OuterMem_StrucFunc"/>
</dbReference>
<dbReference type="EMBL" id="BONW01000028">
    <property type="protein sequence ID" value="GIG90363.1"/>
    <property type="molecule type" value="Genomic_DNA"/>
</dbReference>
<feature type="compositionally biased region" description="Basic and acidic residues" evidence="2">
    <location>
        <begin position="312"/>
        <end position="328"/>
    </location>
</feature>
<proteinExistence type="predicted"/>
<dbReference type="CDD" id="cd07185">
    <property type="entry name" value="OmpA_C-like"/>
    <property type="match status" value="1"/>
</dbReference>
<dbReference type="SUPFAM" id="SSF103088">
    <property type="entry name" value="OmpA-like"/>
    <property type="match status" value="1"/>
</dbReference>
<dbReference type="PROSITE" id="PS51123">
    <property type="entry name" value="OMPA_2"/>
    <property type="match status" value="1"/>
</dbReference>
<feature type="compositionally biased region" description="Low complexity" evidence="2">
    <location>
        <begin position="339"/>
        <end position="352"/>
    </location>
</feature>
<feature type="region of interest" description="Disordered" evidence="2">
    <location>
        <begin position="333"/>
        <end position="352"/>
    </location>
</feature>
<name>A0ABQ4E6R7_9ACTN</name>
<accession>A0ABQ4E6R7</accession>
<evidence type="ECO:0000256" key="2">
    <source>
        <dbReference type="SAM" id="MobiDB-lite"/>
    </source>
</evidence>
<gene>
    <name evidence="5" type="ORF">Pen02_52990</name>
</gene>
<comment type="caution">
    <text evidence="5">The sequence shown here is derived from an EMBL/GenBank/DDBJ whole genome shotgun (WGS) entry which is preliminary data.</text>
</comment>
<dbReference type="PANTHER" id="PTHR30329:SF21">
    <property type="entry name" value="LIPOPROTEIN YIAD-RELATED"/>
    <property type="match status" value="1"/>
</dbReference>
<dbReference type="Pfam" id="PF00691">
    <property type="entry name" value="OmpA"/>
    <property type="match status" value="1"/>
</dbReference>
<keyword evidence="3" id="KW-1133">Transmembrane helix</keyword>
<dbReference type="Proteomes" id="UP000646749">
    <property type="component" value="Unassembled WGS sequence"/>
</dbReference>
<dbReference type="Gene3D" id="3.30.1330.60">
    <property type="entry name" value="OmpA-like domain"/>
    <property type="match status" value="1"/>
</dbReference>
<sequence>MTRKLLTNDGSRRFHPLVGLIVAVLGLAVLLAVQQLPNRHRMEDDLTRRSTVALHSAGLSDVRVTFTGRDGRLTADSSAEAERALDIVQAVRGVRVAEAEVPAASVPPSVLVARDSGTTSVSGTVPSESARSALVGAAAGLGTGSVQDRLTVDGAVTDTALTGVTDVLRALGRTSDGTTVKLDGGALTVVGRVSSEVHRNAVLAAARNTGAPVTEQVEVPDVARQLADLPRLTFTSGGDALTATSRASLATVAQILQANPSTRLRIEGHTDTTGTAESNLVLSRDRAAAVRHFLTGQGVAPDRLTAQGFGETRPKVTETTTDDRAENRRVELVASTVASPPGSQPTSGGPAG</sequence>
<feature type="transmembrane region" description="Helical" evidence="3">
    <location>
        <begin position="14"/>
        <end position="33"/>
    </location>
</feature>
<dbReference type="InterPro" id="IPR006665">
    <property type="entry name" value="OmpA-like"/>
</dbReference>
<dbReference type="Gene3D" id="3.40.1520.20">
    <property type="match status" value="1"/>
</dbReference>
<keyword evidence="6" id="KW-1185">Reference proteome</keyword>
<organism evidence="5 6">
    <name type="scientific">Plantactinospora endophytica</name>
    <dbReference type="NCBI Taxonomy" id="673535"/>
    <lineage>
        <taxon>Bacteria</taxon>
        <taxon>Bacillati</taxon>
        <taxon>Actinomycetota</taxon>
        <taxon>Actinomycetes</taxon>
        <taxon>Micromonosporales</taxon>
        <taxon>Micromonosporaceae</taxon>
        <taxon>Plantactinospora</taxon>
    </lineage>
</organism>
<evidence type="ECO:0000313" key="6">
    <source>
        <dbReference type="Proteomes" id="UP000646749"/>
    </source>
</evidence>
<protein>
    <recommendedName>
        <fullName evidence="4">OmpA-like domain-containing protein</fullName>
    </recommendedName>
</protein>
<evidence type="ECO:0000256" key="3">
    <source>
        <dbReference type="SAM" id="Phobius"/>
    </source>
</evidence>
<evidence type="ECO:0000259" key="4">
    <source>
        <dbReference type="PROSITE" id="PS51123"/>
    </source>
</evidence>
<dbReference type="RefSeq" id="WP_203868794.1">
    <property type="nucleotide sequence ID" value="NZ_BONW01000028.1"/>
</dbReference>
<keyword evidence="1 3" id="KW-0472">Membrane</keyword>
<evidence type="ECO:0000313" key="5">
    <source>
        <dbReference type="EMBL" id="GIG90363.1"/>
    </source>
</evidence>
<feature type="domain" description="OmpA-like" evidence="4">
    <location>
        <begin position="221"/>
        <end position="338"/>
    </location>
</feature>
<reference evidence="5 6" key="1">
    <citation type="submission" date="2021-01" db="EMBL/GenBank/DDBJ databases">
        <title>Whole genome shotgun sequence of Plantactinospora endophytica NBRC 110450.</title>
        <authorList>
            <person name="Komaki H."/>
            <person name="Tamura T."/>
        </authorList>
    </citation>
    <scope>NUCLEOTIDE SEQUENCE [LARGE SCALE GENOMIC DNA]</scope>
    <source>
        <strain evidence="5 6">NBRC 110450</strain>
    </source>
</reference>
<keyword evidence="3" id="KW-0812">Transmembrane</keyword>
<feature type="region of interest" description="Disordered" evidence="2">
    <location>
        <begin position="309"/>
        <end position="328"/>
    </location>
</feature>
<evidence type="ECO:0000256" key="1">
    <source>
        <dbReference type="PROSITE-ProRule" id="PRU00473"/>
    </source>
</evidence>